<comment type="caution">
    <text evidence="1">The sequence shown here is derived from an EMBL/GenBank/DDBJ whole genome shotgun (WGS) entry which is preliminary data.</text>
</comment>
<gene>
    <name evidence="1" type="ORF">VCR31J2_2260005</name>
</gene>
<keyword evidence="2" id="KW-1185">Reference proteome</keyword>
<reference evidence="1 2" key="1">
    <citation type="submission" date="2014-06" db="EMBL/GenBank/DDBJ databases">
        <authorList>
            <person name="Le Roux F."/>
        </authorList>
    </citation>
    <scope>NUCLEOTIDE SEQUENCE [LARGE SCALE GENOMIC DNA]</scope>
    <source>
        <strain evidence="1 2">J2-31</strain>
    </source>
</reference>
<accession>A0AA86WXE9</accession>
<dbReference type="EMBL" id="CCKJ01000142">
    <property type="protein sequence ID" value="CDU10738.1"/>
    <property type="molecule type" value="Genomic_DNA"/>
</dbReference>
<proteinExistence type="predicted"/>
<sequence>MILNTVIQPKTAALYAYQRHTNSPSSTSLSLGRIDLSS</sequence>
<evidence type="ECO:0000313" key="1">
    <source>
        <dbReference type="EMBL" id="CDU10738.1"/>
    </source>
</evidence>
<name>A0AA86WXE9_9VIBR</name>
<organism evidence="1 2">
    <name type="scientific">Vibrio coralliirubri</name>
    <dbReference type="NCBI Taxonomy" id="1516159"/>
    <lineage>
        <taxon>Bacteria</taxon>
        <taxon>Pseudomonadati</taxon>
        <taxon>Pseudomonadota</taxon>
        <taxon>Gammaproteobacteria</taxon>
        <taxon>Vibrionales</taxon>
        <taxon>Vibrionaceae</taxon>
        <taxon>Vibrio</taxon>
    </lineage>
</organism>
<protein>
    <submittedName>
        <fullName evidence="1">Uncharacterized protein</fullName>
    </submittedName>
</protein>
<dbReference type="AlphaFoldDB" id="A0AA86WXE9"/>
<evidence type="ECO:0000313" key="2">
    <source>
        <dbReference type="Proteomes" id="UP000041625"/>
    </source>
</evidence>
<dbReference type="Proteomes" id="UP000041625">
    <property type="component" value="Unassembled WGS sequence"/>
</dbReference>